<dbReference type="STRING" id="1921510.BSL82_02245"/>
<reference evidence="2" key="1">
    <citation type="submission" date="2016-11" db="EMBL/GenBank/DDBJ databases">
        <title>Complete Genome Sequence of alachlor-degrading Sphingomonas sp. strain JJ-A5.</title>
        <authorList>
            <person name="Lee H."/>
            <person name="Ka J.-O."/>
        </authorList>
    </citation>
    <scope>NUCLEOTIDE SEQUENCE [LARGE SCALE GENOMIC DNA]</scope>
    <source>
        <strain evidence="2">JJ-A5</strain>
    </source>
</reference>
<dbReference type="Proteomes" id="UP000182063">
    <property type="component" value="Chromosome"/>
</dbReference>
<proteinExistence type="predicted"/>
<accession>A0A1L3ZRL6</accession>
<name>A0A1L3ZRL6_9SPHN</name>
<evidence type="ECO:0008006" key="3">
    <source>
        <dbReference type="Google" id="ProtNLM"/>
    </source>
</evidence>
<sequence length="109" mass="12869">MGPPPIRTIKDLDDAGHDLRLWCYACEREGLIDSIIWEAFVAKGWPIEVDQARRRFKCKRCRSSRDVLLVAATRPKPDREITWSNVVHAWFFSRKSKRLFKGAVEERRR</sequence>
<organism evidence="1 2">
    <name type="scientific">Tardibacter chloracetimidivorans</name>
    <dbReference type="NCBI Taxonomy" id="1921510"/>
    <lineage>
        <taxon>Bacteria</taxon>
        <taxon>Pseudomonadati</taxon>
        <taxon>Pseudomonadota</taxon>
        <taxon>Alphaproteobacteria</taxon>
        <taxon>Sphingomonadales</taxon>
        <taxon>Sphingomonadaceae</taxon>
        <taxon>Tardibacter</taxon>
    </lineage>
</organism>
<dbReference type="KEGG" id="sphj:BSL82_02245"/>
<evidence type="ECO:0000313" key="1">
    <source>
        <dbReference type="EMBL" id="API58268.1"/>
    </source>
</evidence>
<dbReference type="AlphaFoldDB" id="A0A1L3ZRL6"/>
<gene>
    <name evidence="1" type="ORF">BSL82_02245</name>
</gene>
<dbReference type="EMBL" id="CP018221">
    <property type="protein sequence ID" value="API58268.1"/>
    <property type="molecule type" value="Genomic_DNA"/>
</dbReference>
<evidence type="ECO:0000313" key="2">
    <source>
        <dbReference type="Proteomes" id="UP000182063"/>
    </source>
</evidence>
<keyword evidence="2" id="KW-1185">Reference proteome</keyword>
<protein>
    <recommendedName>
        <fullName evidence="3">Zinc-binding domain-containing protein</fullName>
    </recommendedName>
</protein>